<feature type="domain" description="Chromo" evidence="4">
    <location>
        <begin position="145"/>
        <end position="204"/>
    </location>
</feature>
<feature type="compositionally biased region" description="Acidic residues" evidence="3">
    <location>
        <begin position="95"/>
        <end position="118"/>
    </location>
</feature>
<dbReference type="InterPro" id="IPR016197">
    <property type="entry name" value="Chromo-like_dom_sf"/>
</dbReference>
<accession>A0A103Y162</accession>
<dbReference type="Pfam" id="PF00385">
    <property type="entry name" value="Chromo"/>
    <property type="match status" value="1"/>
</dbReference>
<name>A0A103Y162_CYNCS</name>
<feature type="region of interest" description="Disordered" evidence="3">
    <location>
        <begin position="1"/>
        <end position="141"/>
    </location>
</feature>
<dbReference type="SMART" id="SM00298">
    <property type="entry name" value="CHROMO"/>
    <property type="match status" value="1"/>
</dbReference>
<dbReference type="Gramene" id="KVI00608">
    <property type="protein sequence ID" value="KVI00608"/>
    <property type="gene ID" value="Ccrd_021141"/>
</dbReference>
<dbReference type="AlphaFoldDB" id="A0A103Y162"/>
<dbReference type="CDD" id="cd00024">
    <property type="entry name" value="CD_CSD"/>
    <property type="match status" value="1"/>
</dbReference>
<dbReference type="SUPFAM" id="SSF54160">
    <property type="entry name" value="Chromo domain-like"/>
    <property type="match status" value="1"/>
</dbReference>
<reference evidence="5 6" key="1">
    <citation type="journal article" date="2016" name="Sci. Rep.">
        <title>The genome sequence of the outbreeding globe artichoke constructed de novo incorporating a phase-aware low-pass sequencing strategy of F1 progeny.</title>
        <authorList>
            <person name="Scaglione D."/>
            <person name="Reyes-Chin-Wo S."/>
            <person name="Acquadro A."/>
            <person name="Froenicke L."/>
            <person name="Portis E."/>
            <person name="Beitel C."/>
            <person name="Tirone M."/>
            <person name="Mauro R."/>
            <person name="Lo Monaco A."/>
            <person name="Mauromicale G."/>
            <person name="Faccioli P."/>
            <person name="Cattivelli L."/>
            <person name="Rieseberg L."/>
            <person name="Michelmore R."/>
            <person name="Lanteri S."/>
        </authorList>
    </citation>
    <scope>NUCLEOTIDE SEQUENCE [LARGE SCALE GENOMIC DNA]</scope>
    <source>
        <strain evidence="5">2C</strain>
    </source>
</reference>
<dbReference type="GO" id="GO:0000792">
    <property type="term" value="C:heterochromatin"/>
    <property type="evidence" value="ECO:0007669"/>
    <property type="project" value="UniProtKB-ARBA"/>
</dbReference>
<protein>
    <submittedName>
        <fullName evidence="5">Chromo domain-containing protein</fullName>
    </submittedName>
</protein>
<gene>
    <name evidence="5" type="ORF">Ccrd_021141</name>
</gene>
<dbReference type="InterPro" id="IPR044251">
    <property type="entry name" value="LHP1-like"/>
</dbReference>
<sequence>MQPNFQTIKGRWRQGGKKKSKGGNCSGAVGRNAKPFSKSIRTNPMKGGARRKTISSELPSPQQHSFQSAINDQGNDQVEYDERMREQEHQQLLNDGEDGGNQYDEEEGEDCEEDDQSGDGDIHGGADEGEHNGDEERPKLAEGFYEIEAVRRKRIRKGETQYLIKWRGWPEAANTWEPVENLVSCSDFIDAFEESTRSGKQRSNRKRRRKHSVTPTPQSKKKQKQQSQESSPAATYDVPSVKITIIEEPLSFPSVHNSNFCDGTENNVGGTSNNGAANHSNDTRSLMVSPQIGERKARNKLDANLNELKVASSSNQESMSEFAIHIQEDRPTEGDSGVEIGPANGILKADGAEPLRASPRIGARRRKCGAVKRFKQEPDSVLRNDASGNTTRGSVVVVDAEIKNINDLDCMNIVDAPRSISTISKIIKPVNYSTSILNDTEEVSVSFLVRRFVDLSDGEEVVVDNKYLKENNPILLINFYEQHLRYNSPSE</sequence>
<comment type="caution">
    <text evidence="5">The sequence shown here is derived from an EMBL/GenBank/DDBJ whole genome shotgun (WGS) entry which is preliminary data.</text>
</comment>
<dbReference type="InterPro" id="IPR000953">
    <property type="entry name" value="Chromo/chromo_shadow_dom"/>
</dbReference>
<dbReference type="GO" id="GO:0031507">
    <property type="term" value="P:heterochromatin formation"/>
    <property type="evidence" value="ECO:0007669"/>
    <property type="project" value="InterPro"/>
</dbReference>
<comment type="subcellular location">
    <subcellularLocation>
        <location evidence="1">Nucleus</location>
    </subcellularLocation>
</comment>
<evidence type="ECO:0000256" key="1">
    <source>
        <dbReference type="ARBA" id="ARBA00004123"/>
    </source>
</evidence>
<feature type="compositionally biased region" description="Basic and acidic residues" evidence="3">
    <location>
        <begin position="80"/>
        <end position="89"/>
    </location>
</feature>
<dbReference type="InterPro" id="IPR008251">
    <property type="entry name" value="Chromo_shadow_dom"/>
</dbReference>
<feature type="compositionally biased region" description="Basic residues" evidence="3">
    <location>
        <begin position="199"/>
        <end position="212"/>
    </location>
</feature>
<dbReference type="InterPro" id="IPR023780">
    <property type="entry name" value="Chromo_domain"/>
</dbReference>
<dbReference type="OMA" id="GRMVEPH"/>
<evidence type="ECO:0000256" key="3">
    <source>
        <dbReference type="SAM" id="MobiDB-lite"/>
    </source>
</evidence>
<organism evidence="5 6">
    <name type="scientific">Cynara cardunculus var. scolymus</name>
    <name type="common">Globe artichoke</name>
    <name type="synonym">Cynara scolymus</name>
    <dbReference type="NCBI Taxonomy" id="59895"/>
    <lineage>
        <taxon>Eukaryota</taxon>
        <taxon>Viridiplantae</taxon>
        <taxon>Streptophyta</taxon>
        <taxon>Embryophyta</taxon>
        <taxon>Tracheophyta</taxon>
        <taxon>Spermatophyta</taxon>
        <taxon>Magnoliopsida</taxon>
        <taxon>eudicotyledons</taxon>
        <taxon>Gunneridae</taxon>
        <taxon>Pentapetalae</taxon>
        <taxon>asterids</taxon>
        <taxon>campanulids</taxon>
        <taxon>Asterales</taxon>
        <taxon>Asteraceae</taxon>
        <taxon>Carduoideae</taxon>
        <taxon>Cardueae</taxon>
        <taxon>Carduinae</taxon>
        <taxon>Cynara</taxon>
    </lineage>
</organism>
<dbReference type="PANTHER" id="PTHR47240:SF2">
    <property type="entry name" value="CHROMO DOMAIN-CONTAINING PROTEIN LHP1"/>
    <property type="match status" value="1"/>
</dbReference>
<dbReference type="Proteomes" id="UP000243975">
    <property type="component" value="Unassembled WGS sequence"/>
</dbReference>
<feature type="compositionally biased region" description="Basic and acidic residues" evidence="3">
    <location>
        <begin position="120"/>
        <end position="140"/>
    </location>
</feature>
<proteinExistence type="predicted"/>
<evidence type="ECO:0000256" key="2">
    <source>
        <dbReference type="ARBA" id="ARBA00023242"/>
    </source>
</evidence>
<dbReference type="PANTHER" id="PTHR47240">
    <property type="entry name" value="CHROMO DOMAIN-CONTAINING PROTEIN LHP1"/>
    <property type="match status" value="1"/>
</dbReference>
<evidence type="ECO:0000313" key="6">
    <source>
        <dbReference type="Proteomes" id="UP000243975"/>
    </source>
</evidence>
<feature type="region of interest" description="Disordered" evidence="3">
    <location>
        <begin position="263"/>
        <end position="283"/>
    </location>
</feature>
<dbReference type="STRING" id="59895.A0A103Y162"/>
<feature type="compositionally biased region" description="Basic residues" evidence="3">
    <location>
        <begin position="10"/>
        <end position="21"/>
    </location>
</feature>
<keyword evidence="6" id="KW-1185">Reference proteome</keyword>
<evidence type="ECO:0000313" key="5">
    <source>
        <dbReference type="EMBL" id="KVI00608.1"/>
    </source>
</evidence>
<dbReference type="SMART" id="SM00300">
    <property type="entry name" value="ChSh"/>
    <property type="match status" value="1"/>
</dbReference>
<feature type="compositionally biased region" description="Polar residues" evidence="3">
    <location>
        <begin position="55"/>
        <end position="76"/>
    </location>
</feature>
<feature type="region of interest" description="Disordered" evidence="3">
    <location>
        <begin position="194"/>
        <end position="235"/>
    </location>
</feature>
<dbReference type="InterPro" id="IPR023779">
    <property type="entry name" value="Chromodomain_CS"/>
</dbReference>
<dbReference type="PROSITE" id="PS50013">
    <property type="entry name" value="CHROMO_2"/>
    <property type="match status" value="1"/>
</dbReference>
<dbReference type="GO" id="GO:0005634">
    <property type="term" value="C:nucleus"/>
    <property type="evidence" value="ECO:0007669"/>
    <property type="project" value="UniProtKB-SubCell"/>
</dbReference>
<dbReference type="EMBL" id="LEKV01003368">
    <property type="protein sequence ID" value="KVI00608.1"/>
    <property type="molecule type" value="Genomic_DNA"/>
</dbReference>
<dbReference type="Gene3D" id="2.40.50.40">
    <property type="match status" value="1"/>
</dbReference>
<keyword evidence="2" id="KW-0539">Nucleus</keyword>
<dbReference type="PROSITE" id="PS00598">
    <property type="entry name" value="CHROMO_1"/>
    <property type="match status" value="1"/>
</dbReference>
<evidence type="ECO:0000259" key="4">
    <source>
        <dbReference type="PROSITE" id="PS50013"/>
    </source>
</evidence>